<evidence type="ECO:0000256" key="2">
    <source>
        <dbReference type="ARBA" id="ARBA00006275"/>
    </source>
</evidence>
<keyword evidence="5" id="KW-0998">Cell outer membrane</keyword>
<accession>A0A512AXG4</accession>
<keyword evidence="9" id="KW-1185">Reference proteome</keyword>
<dbReference type="EMBL" id="BJYS01000014">
    <property type="protein sequence ID" value="GEO04405.1"/>
    <property type="molecule type" value="Genomic_DNA"/>
</dbReference>
<feature type="domain" description="SusD-like N-terminal" evidence="7">
    <location>
        <begin position="23"/>
        <end position="223"/>
    </location>
</feature>
<gene>
    <name evidence="8" type="ORF">AAE02nite_20690</name>
</gene>
<dbReference type="CDD" id="cd08977">
    <property type="entry name" value="SusD"/>
    <property type="match status" value="1"/>
</dbReference>
<dbReference type="RefSeq" id="WP_146897671.1">
    <property type="nucleotide sequence ID" value="NZ_BJYS01000014.1"/>
</dbReference>
<dbReference type="Pfam" id="PF07980">
    <property type="entry name" value="SusD_RagB"/>
    <property type="match status" value="1"/>
</dbReference>
<comment type="subcellular location">
    <subcellularLocation>
        <location evidence="1">Cell outer membrane</location>
    </subcellularLocation>
</comment>
<dbReference type="Gene3D" id="1.25.40.390">
    <property type="match status" value="1"/>
</dbReference>
<organism evidence="8 9">
    <name type="scientific">Adhaeribacter aerolatus</name>
    <dbReference type="NCBI Taxonomy" id="670289"/>
    <lineage>
        <taxon>Bacteria</taxon>
        <taxon>Pseudomonadati</taxon>
        <taxon>Bacteroidota</taxon>
        <taxon>Cytophagia</taxon>
        <taxon>Cytophagales</taxon>
        <taxon>Hymenobacteraceae</taxon>
        <taxon>Adhaeribacter</taxon>
    </lineage>
</organism>
<dbReference type="InterPro" id="IPR033985">
    <property type="entry name" value="SusD-like_N"/>
</dbReference>
<dbReference type="InterPro" id="IPR011990">
    <property type="entry name" value="TPR-like_helical_dom_sf"/>
</dbReference>
<sequence>MNKIKRIIAIGCLSVMAFGCKEDFLDLAPISNSNANNFYKTREDFDLAANAAYATLYTVYAPESSVSYTEQLSDNATLYNVAGIQADRWAFKDYSLRTSNVEVYRFWQENYKSLFSINIVLDKIETASVDEAYKEQVKAQMRFLRGLYYFNMVRLWGDIPLVTKPLSSEESYAVLRSPAADVYKLITEDLQYAAEKLPLASAVTAPGKASKGAAQTLLGKVYLSQKNKTAAAQILQEVVNSKQYDLLPSYASLWVVTNKNTKESIFEIQYKGGAGNPYSNYWTAFAPTENFVLTQFGGGMNQVTDDLYNEYEPGDPRRDASISTGYTNKVGTFIPIKFPIKWMDRTAQVVGGRELSNNNFMVLRYADVLLMLAEATGNASYLNQVRTRAGLPAFGTAGYPSNKYPTLDLAIEHERRVELALEFHRWFDLKRTDRALPVLTAKGKAVTPAKLVLPIPEIVRQQNPAIAQNEGY</sequence>
<evidence type="ECO:0000256" key="3">
    <source>
        <dbReference type="ARBA" id="ARBA00022729"/>
    </source>
</evidence>
<dbReference type="GO" id="GO:0009279">
    <property type="term" value="C:cell outer membrane"/>
    <property type="evidence" value="ECO:0007669"/>
    <property type="project" value="UniProtKB-SubCell"/>
</dbReference>
<evidence type="ECO:0000256" key="5">
    <source>
        <dbReference type="ARBA" id="ARBA00023237"/>
    </source>
</evidence>
<evidence type="ECO:0000259" key="7">
    <source>
        <dbReference type="Pfam" id="PF14322"/>
    </source>
</evidence>
<evidence type="ECO:0000256" key="1">
    <source>
        <dbReference type="ARBA" id="ARBA00004442"/>
    </source>
</evidence>
<keyword evidence="3" id="KW-0732">Signal</keyword>
<dbReference type="InterPro" id="IPR012944">
    <property type="entry name" value="SusD_RagB_dom"/>
</dbReference>
<protein>
    <submittedName>
        <fullName evidence="8">Membrane protein</fullName>
    </submittedName>
</protein>
<evidence type="ECO:0000313" key="9">
    <source>
        <dbReference type="Proteomes" id="UP000321532"/>
    </source>
</evidence>
<dbReference type="OrthoDB" id="9792139at2"/>
<name>A0A512AXG4_9BACT</name>
<dbReference type="AlphaFoldDB" id="A0A512AXG4"/>
<dbReference type="Pfam" id="PF14322">
    <property type="entry name" value="SusD-like_3"/>
    <property type="match status" value="1"/>
</dbReference>
<dbReference type="Proteomes" id="UP000321532">
    <property type="component" value="Unassembled WGS sequence"/>
</dbReference>
<comment type="similarity">
    <text evidence="2">Belongs to the SusD family.</text>
</comment>
<reference evidence="8 9" key="1">
    <citation type="submission" date="2019-07" db="EMBL/GenBank/DDBJ databases">
        <title>Whole genome shotgun sequence of Adhaeribacter aerolatus NBRC 106133.</title>
        <authorList>
            <person name="Hosoyama A."/>
            <person name="Uohara A."/>
            <person name="Ohji S."/>
            <person name="Ichikawa N."/>
        </authorList>
    </citation>
    <scope>NUCLEOTIDE SEQUENCE [LARGE SCALE GENOMIC DNA]</scope>
    <source>
        <strain evidence="8 9">NBRC 106133</strain>
    </source>
</reference>
<evidence type="ECO:0000259" key="6">
    <source>
        <dbReference type="Pfam" id="PF07980"/>
    </source>
</evidence>
<dbReference type="SUPFAM" id="SSF48452">
    <property type="entry name" value="TPR-like"/>
    <property type="match status" value="1"/>
</dbReference>
<keyword evidence="4" id="KW-0472">Membrane</keyword>
<evidence type="ECO:0000313" key="8">
    <source>
        <dbReference type="EMBL" id="GEO04405.1"/>
    </source>
</evidence>
<comment type="caution">
    <text evidence="8">The sequence shown here is derived from an EMBL/GenBank/DDBJ whole genome shotgun (WGS) entry which is preliminary data.</text>
</comment>
<feature type="domain" description="RagB/SusD" evidence="6">
    <location>
        <begin position="341"/>
        <end position="432"/>
    </location>
</feature>
<dbReference type="PROSITE" id="PS51257">
    <property type="entry name" value="PROKAR_LIPOPROTEIN"/>
    <property type="match status" value="1"/>
</dbReference>
<evidence type="ECO:0000256" key="4">
    <source>
        <dbReference type="ARBA" id="ARBA00023136"/>
    </source>
</evidence>
<proteinExistence type="inferred from homology"/>